<evidence type="ECO:0000256" key="1">
    <source>
        <dbReference type="SAM" id="MobiDB-lite"/>
    </source>
</evidence>
<name>A0A6C0EFE9_9ZZZZ</name>
<protein>
    <submittedName>
        <fullName evidence="2">Uncharacterized protein</fullName>
    </submittedName>
</protein>
<dbReference type="AlphaFoldDB" id="A0A6C0EFE9"/>
<proteinExistence type="predicted"/>
<feature type="region of interest" description="Disordered" evidence="1">
    <location>
        <begin position="111"/>
        <end position="136"/>
    </location>
</feature>
<evidence type="ECO:0000313" key="2">
    <source>
        <dbReference type="EMBL" id="QHT27927.1"/>
    </source>
</evidence>
<sequence length="136" mass="16419">MKDPDKIWEEANALKNDRYKWKMGLNHKDCNKEEFVQKMEKTYKYLKESSSTIFNNIIDEDNIEMDKLKYMLDMMRSMGEKKTTYEHASKEVGQRFADEYIKPLVDKLENEKKEKENMEQEKNDNKTSIEELEEVD</sequence>
<feature type="compositionally biased region" description="Basic and acidic residues" evidence="1">
    <location>
        <begin position="111"/>
        <end position="129"/>
    </location>
</feature>
<accession>A0A6C0EFE9</accession>
<reference evidence="2" key="1">
    <citation type="journal article" date="2020" name="Nature">
        <title>Giant virus diversity and host interactions through global metagenomics.</title>
        <authorList>
            <person name="Schulz F."/>
            <person name="Roux S."/>
            <person name="Paez-Espino D."/>
            <person name="Jungbluth S."/>
            <person name="Walsh D.A."/>
            <person name="Denef V.J."/>
            <person name="McMahon K.D."/>
            <person name="Konstantinidis K.T."/>
            <person name="Eloe-Fadrosh E.A."/>
            <person name="Kyrpides N.C."/>
            <person name="Woyke T."/>
        </authorList>
    </citation>
    <scope>NUCLEOTIDE SEQUENCE</scope>
    <source>
        <strain evidence="2">GVMAG-M-3300000115-19</strain>
    </source>
</reference>
<dbReference type="EMBL" id="MN738845">
    <property type="protein sequence ID" value="QHT27927.1"/>
    <property type="molecule type" value="Genomic_DNA"/>
</dbReference>
<organism evidence="2">
    <name type="scientific">viral metagenome</name>
    <dbReference type="NCBI Taxonomy" id="1070528"/>
    <lineage>
        <taxon>unclassified sequences</taxon>
        <taxon>metagenomes</taxon>
        <taxon>organismal metagenomes</taxon>
    </lineage>
</organism>